<evidence type="ECO:0000313" key="2">
    <source>
        <dbReference type="Proteomes" id="UP000053447"/>
    </source>
</evidence>
<dbReference type="GeneID" id="28942126"/>
<dbReference type="EMBL" id="LFWA01000018">
    <property type="protein sequence ID" value="KTW26310.1"/>
    <property type="molecule type" value="Genomic_DNA"/>
</dbReference>
<dbReference type="RefSeq" id="XP_018228013.1">
    <property type="nucleotide sequence ID" value="XM_018375871.1"/>
</dbReference>
<sequence length="537" mass="63307">MSLDNKCSSVDNKKTKNTIITDFFLPKTCSVSNFSEFSIKDQLVKDNNEEIFNFENELNTEFNFEKSNVEKLKKKSIDPIVSEYCFSLETLLKDQENRKKRYESFNRAQELSKVEVINLDDITSFVGSEVEIALKKEKEKRKELQTVLNETDIFKKQIYWSFFVNEIKKIDLEDISTKEFELQCDMLMLEKDRFSFLLITGYFLDMTDSGDKFSPKFVQWLLDNLCIEENGMLLYGYFSILLKIYSSVFYQMHVLSEFQIKRIFLLLGASSEAIDIQSFIEFENIKNYNNDINNIFFSKIVNLKLVLIFLTNALLHNRIKKRQCILLIFSIILKLYMDQNCALYLSSSLYLCYFQLFNNISNLDFQSIAFDMFSIAYNITKDSFMRLRILQSFPVEHIYGRVLRSTLAFSMLLNTHIPPDNFPDNPNLSFSRILDYIQSSRPFFPIDSNTNYFELCIAIYMLDYILSQSSCQDIQIVEKICKLLKNVDEKILNSRNAFVVRTEAKVRIQRLLLRLTHTFGIFSKMHQSTLEYHFNKI</sequence>
<reference evidence="2" key="1">
    <citation type="journal article" date="2016" name="Nat. Commun.">
        <title>Genome analysis of three Pneumocystis species reveals adaptation mechanisms to life exclusively in mammalian hosts.</title>
        <authorList>
            <person name="Ma L."/>
            <person name="Chen Z."/>
            <person name="Huang D.W."/>
            <person name="Kutty G."/>
            <person name="Ishihara M."/>
            <person name="Wang H."/>
            <person name="Abouelleil A."/>
            <person name="Bishop L."/>
            <person name="Davey E."/>
            <person name="Deng R."/>
            <person name="Deng X."/>
            <person name="Fan L."/>
            <person name="Fantoni G."/>
            <person name="Fitzgerald M."/>
            <person name="Gogineni E."/>
            <person name="Goldberg J.M."/>
            <person name="Handley G."/>
            <person name="Hu X."/>
            <person name="Huber C."/>
            <person name="Jiao X."/>
            <person name="Jones K."/>
            <person name="Levin J.Z."/>
            <person name="Liu Y."/>
            <person name="Macdonald P."/>
            <person name="Melnikov A."/>
            <person name="Raley C."/>
            <person name="Sassi M."/>
            <person name="Sherman B.T."/>
            <person name="Song X."/>
            <person name="Sykes S."/>
            <person name="Tran B."/>
            <person name="Walsh L."/>
            <person name="Xia Y."/>
            <person name="Yang J."/>
            <person name="Young S."/>
            <person name="Zeng Q."/>
            <person name="Zheng X."/>
            <person name="Stephens R."/>
            <person name="Nusbaum C."/>
            <person name="Birren B.W."/>
            <person name="Azadi P."/>
            <person name="Lempicki R.A."/>
            <person name="Cuomo C.A."/>
            <person name="Kovacs J.A."/>
        </authorList>
    </citation>
    <scope>NUCLEOTIDE SEQUENCE [LARGE SCALE GENOMIC DNA]</scope>
    <source>
        <strain evidence="2">RU7</strain>
    </source>
</reference>
<dbReference type="Proteomes" id="UP000053447">
    <property type="component" value="Unassembled WGS sequence"/>
</dbReference>
<dbReference type="STRING" id="1408657.A0A0W4ZD35"/>
<dbReference type="VEuPathDB" id="FungiDB:T551_03608"/>
<dbReference type="OrthoDB" id="5350396at2759"/>
<evidence type="ECO:0000313" key="1">
    <source>
        <dbReference type="EMBL" id="KTW26310.1"/>
    </source>
</evidence>
<protein>
    <recommendedName>
        <fullName evidence="3">Coiled-coil SMC6 And NSE5 INteracting (CANIN) domain-containing protein</fullName>
    </recommendedName>
</protein>
<gene>
    <name evidence="1" type="ORF">T551_03608</name>
</gene>
<accession>A0A0W4ZD35</accession>
<evidence type="ECO:0008006" key="3">
    <source>
        <dbReference type="Google" id="ProtNLM"/>
    </source>
</evidence>
<keyword evidence="2" id="KW-1185">Reference proteome</keyword>
<organism evidence="1 2">
    <name type="scientific">Pneumocystis jirovecii (strain RU7)</name>
    <name type="common">Human pneumocystis pneumonia agent</name>
    <dbReference type="NCBI Taxonomy" id="1408657"/>
    <lineage>
        <taxon>Eukaryota</taxon>
        <taxon>Fungi</taxon>
        <taxon>Dikarya</taxon>
        <taxon>Ascomycota</taxon>
        <taxon>Taphrinomycotina</taxon>
        <taxon>Pneumocystomycetes</taxon>
        <taxon>Pneumocystaceae</taxon>
        <taxon>Pneumocystis</taxon>
    </lineage>
</organism>
<proteinExistence type="predicted"/>
<comment type="caution">
    <text evidence="1">The sequence shown here is derived from an EMBL/GenBank/DDBJ whole genome shotgun (WGS) entry which is preliminary data.</text>
</comment>
<dbReference type="AlphaFoldDB" id="A0A0W4ZD35"/>
<name>A0A0W4ZD35_PNEJ7</name>